<feature type="transmembrane region" description="Helical" evidence="5">
    <location>
        <begin position="169"/>
        <end position="186"/>
    </location>
</feature>
<keyword evidence="4 5" id="KW-0472">Membrane</keyword>
<dbReference type="InterPro" id="IPR051533">
    <property type="entry name" value="WaaL-like"/>
</dbReference>
<evidence type="ECO:0000313" key="8">
    <source>
        <dbReference type="Proteomes" id="UP000198670"/>
    </source>
</evidence>
<dbReference type="PANTHER" id="PTHR37422">
    <property type="entry name" value="TEICHURONIC ACID BIOSYNTHESIS PROTEIN TUAE"/>
    <property type="match status" value="1"/>
</dbReference>
<evidence type="ECO:0000259" key="6">
    <source>
        <dbReference type="Pfam" id="PF04932"/>
    </source>
</evidence>
<dbReference type="EMBL" id="FOQO01000002">
    <property type="protein sequence ID" value="SFI03894.1"/>
    <property type="molecule type" value="Genomic_DNA"/>
</dbReference>
<evidence type="ECO:0000256" key="1">
    <source>
        <dbReference type="ARBA" id="ARBA00004141"/>
    </source>
</evidence>
<feature type="transmembrane region" description="Helical" evidence="5">
    <location>
        <begin position="110"/>
        <end position="131"/>
    </location>
</feature>
<dbReference type="AlphaFoldDB" id="A0A1I3EY56"/>
<proteinExistence type="predicted"/>
<gene>
    <name evidence="7" type="ORF">SAMN05444682_10271</name>
</gene>
<keyword evidence="2 5" id="KW-0812">Transmembrane</keyword>
<feature type="transmembrane region" description="Helical" evidence="5">
    <location>
        <begin position="369"/>
        <end position="387"/>
    </location>
</feature>
<protein>
    <submittedName>
        <fullName evidence="7">O-Antigen ligase</fullName>
    </submittedName>
</protein>
<feature type="transmembrane region" description="Helical" evidence="5">
    <location>
        <begin position="55"/>
        <end position="73"/>
    </location>
</feature>
<dbReference type="GO" id="GO:0016874">
    <property type="term" value="F:ligase activity"/>
    <property type="evidence" value="ECO:0007669"/>
    <property type="project" value="UniProtKB-KW"/>
</dbReference>
<feature type="domain" description="O-antigen ligase-related" evidence="6">
    <location>
        <begin position="200"/>
        <end position="326"/>
    </location>
</feature>
<dbReference type="STRING" id="1477437.SAMN05444682_10271"/>
<dbReference type="InterPro" id="IPR007016">
    <property type="entry name" value="O-antigen_ligase-rel_domated"/>
</dbReference>
<feature type="transmembrane region" description="Helical" evidence="5">
    <location>
        <begin position="12"/>
        <end position="43"/>
    </location>
</feature>
<name>A0A1I3EY56_9SPHI</name>
<evidence type="ECO:0000256" key="5">
    <source>
        <dbReference type="SAM" id="Phobius"/>
    </source>
</evidence>
<feature type="transmembrane region" description="Helical" evidence="5">
    <location>
        <begin position="268"/>
        <end position="290"/>
    </location>
</feature>
<dbReference type="OrthoDB" id="817058at2"/>
<evidence type="ECO:0000313" key="7">
    <source>
        <dbReference type="EMBL" id="SFI03894.1"/>
    </source>
</evidence>
<feature type="transmembrane region" description="Helical" evidence="5">
    <location>
        <begin position="346"/>
        <end position="363"/>
    </location>
</feature>
<evidence type="ECO:0000256" key="4">
    <source>
        <dbReference type="ARBA" id="ARBA00023136"/>
    </source>
</evidence>
<feature type="transmembrane region" description="Helical" evidence="5">
    <location>
        <begin position="310"/>
        <end position="334"/>
    </location>
</feature>
<feature type="transmembrane region" description="Helical" evidence="5">
    <location>
        <begin position="198"/>
        <end position="225"/>
    </location>
</feature>
<keyword evidence="3 5" id="KW-1133">Transmembrane helix</keyword>
<organism evidence="7 8">
    <name type="scientific">Parapedobacter indicus</name>
    <dbReference type="NCBI Taxonomy" id="1477437"/>
    <lineage>
        <taxon>Bacteria</taxon>
        <taxon>Pseudomonadati</taxon>
        <taxon>Bacteroidota</taxon>
        <taxon>Sphingobacteriia</taxon>
        <taxon>Sphingobacteriales</taxon>
        <taxon>Sphingobacteriaceae</taxon>
        <taxon>Parapedobacter</taxon>
    </lineage>
</organism>
<evidence type="ECO:0000256" key="2">
    <source>
        <dbReference type="ARBA" id="ARBA00022692"/>
    </source>
</evidence>
<evidence type="ECO:0000256" key="3">
    <source>
        <dbReference type="ARBA" id="ARBA00022989"/>
    </source>
</evidence>
<dbReference type="GO" id="GO:0016020">
    <property type="term" value="C:membrane"/>
    <property type="evidence" value="ECO:0007669"/>
    <property type="project" value="UniProtKB-SubCell"/>
</dbReference>
<keyword evidence="8" id="KW-1185">Reference proteome</keyword>
<reference evidence="7 8" key="1">
    <citation type="submission" date="2016-10" db="EMBL/GenBank/DDBJ databases">
        <authorList>
            <person name="de Groot N.N."/>
        </authorList>
    </citation>
    <scope>NUCLEOTIDE SEQUENCE [LARGE SCALE GENOMIC DNA]</scope>
    <source>
        <strain evidence="7 8">RK1</strain>
    </source>
</reference>
<sequence>MRMRDNLVSRRATFCEALFCLALVAVFLPVKIYPLVFLLALLGYFWDTPVLLRHYWVWSLGVFTGYASLVFLINLPEEGREATNFLKLPINFCYLYFAVGWLAQRDNTRLLRWVDVTLHLVLGLTLLQLLLYHQVAGFRWLGGAPSSAHGSALYQASHYFWGLDDKNMFGARIALLGFVYVLLPVVQKQKLVWWRIGLVWGLAWLSLSRTPMVALLLGIFCLLWAGTTVRWRVVLGALALLAIPFVAEKVVRVDTLMASNDGMGVRLVYWKAFFQHFTAISPLGNGFMSGGDFLGRYADFYHGEPHIHNTFFNCYLDFGIIGLASYALFLFYFYRFCMEKRKNHGFWWVAFLPLLAILMILYSGYDNDIVLYLILVFLLGSSYPVGVDRLRWRIGI</sequence>
<dbReference type="Pfam" id="PF04932">
    <property type="entry name" value="Wzy_C"/>
    <property type="match status" value="1"/>
</dbReference>
<accession>A0A1I3EY56</accession>
<dbReference type="PANTHER" id="PTHR37422:SF13">
    <property type="entry name" value="LIPOPOLYSACCHARIDE BIOSYNTHESIS PROTEIN PA4999-RELATED"/>
    <property type="match status" value="1"/>
</dbReference>
<feature type="transmembrane region" description="Helical" evidence="5">
    <location>
        <begin position="231"/>
        <end position="247"/>
    </location>
</feature>
<keyword evidence="7" id="KW-0436">Ligase</keyword>
<dbReference type="Proteomes" id="UP000198670">
    <property type="component" value="Unassembled WGS sequence"/>
</dbReference>
<comment type="subcellular location">
    <subcellularLocation>
        <location evidence="1">Membrane</location>
        <topology evidence="1">Multi-pass membrane protein</topology>
    </subcellularLocation>
</comment>